<comment type="subcellular location">
    <subcellularLocation>
        <location evidence="4">Rough endoplasmic reticulum membrane</location>
        <topology evidence="4">Single-pass type I membrane protein</topology>
    </subcellularLocation>
</comment>
<feature type="compositionally biased region" description="Basic and acidic residues" evidence="8">
    <location>
        <begin position="107"/>
        <end position="122"/>
    </location>
</feature>
<feature type="compositionally biased region" description="Basic and acidic residues" evidence="8">
    <location>
        <begin position="432"/>
        <end position="465"/>
    </location>
</feature>
<dbReference type="Pfam" id="PF07946">
    <property type="entry name" value="CCDC47"/>
    <property type="match status" value="1"/>
</dbReference>
<name>A0A6P4XAF1_BRABE</name>
<dbReference type="PANTHER" id="PTHR12883:SF0">
    <property type="entry name" value="PAT COMPLEX SUBUNIT CCDC47"/>
    <property type="match status" value="1"/>
</dbReference>
<dbReference type="GeneID" id="109461497"/>
<dbReference type="InterPro" id="IPR012879">
    <property type="entry name" value="CCDC47"/>
</dbReference>
<keyword evidence="3" id="KW-0472">Membrane</keyword>
<evidence type="ECO:0000256" key="6">
    <source>
        <dbReference type="ARBA" id="ARBA00034875"/>
    </source>
</evidence>
<dbReference type="OrthoDB" id="10039147at2759"/>
<dbReference type="GO" id="GO:0005509">
    <property type="term" value="F:calcium ion binding"/>
    <property type="evidence" value="ECO:0007669"/>
    <property type="project" value="InterPro"/>
</dbReference>
<keyword evidence="9" id="KW-0732">Signal</keyword>
<evidence type="ECO:0000256" key="7">
    <source>
        <dbReference type="ARBA" id="ARBA00034902"/>
    </source>
</evidence>
<evidence type="ECO:0000256" key="3">
    <source>
        <dbReference type="ARBA" id="ARBA00023136"/>
    </source>
</evidence>
<comment type="similarity">
    <text evidence="5">Belongs to the CCDC47 family.</text>
</comment>
<evidence type="ECO:0000313" key="10">
    <source>
        <dbReference type="Proteomes" id="UP000515135"/>
    </source>
</evidence>
<dbReference type="PANTHER" id="PTHR12883">
    <property type="entry name" value="ADIPOCYTE-SPECIFIC PROTEIN 4-RELATED"/>
    <property type="match status" value="1"/>
</dbReference>
<evidence type="ECO:0000256" key="4">
    <source>
        <dbReference type="ARBA" id="ARBA00034697"/>
    </source>
</evidence>
<dbReference type="AlphaFoldDB" id="A0A6P4XAF1"/>
<reference evidence="11" key="1">
    <citation type="submission" date="2025-08" db="UniProtKB">
        <authorList>
            <consortium name="RefSeq"/>
        </authorList>
    </citation>
    <scope>IDENTIFICATION</scope>
    <source>
        <tissue evidence="11">Gonad</tissue>
    </source>
</reference>
<evidence type="ECO:0000256" key="8">
    <source>
        <dbReference type="SAM" id="MobiDB-lite"/>
    </source>
</evidence>
<sequence length="482" mass="55323">MRCAVGTAWLLVLLLLPLVSTVEPQDEFAEFEDNEFAEFEHVIEDEEEEDFLSVETEDEEEEEEAGQEEVPEQVLEADFDDGEADVQVEDDEDEFEQFDDEEFEGFDSERTGRKGRSQDPPDLKITNVPYHLRTSWENFYLEILMIGGLLAYAMNYVAGKTKNHKLASAWLTAHKDLLEANFTSVGDDGQGAEVQSGILMKESEHIYSIWCSGRVCCEGMLVEIKLLKRQDLVSVISRMMRPSSDQVTVTIDLGLSDMDSFVFAVGNKKTIGRLHKDMNDLSLFVPDKRPGEKYGLPSGMAILSESGEVTNAIIDNKMVRVLNNYADMFEFLHISDQFSGPKVKDGDPQPATKMPDTKKTIIFTFNVPGQGRSSVKDVFAMEPMMKLVFHILDKVFRFRLSKEAKTKADKMRLKVEESFLKMTHAQRQEAAQARREERRRAEKDRMMAEEDPDRQRKMEEREYRRDMKKKQPKVKQLKVKMG</sequence>
<evidence type="ECO:0000256" key="5">
    <source>
        <dbReference type="ARBA" id="ARBA00034746"/>
    </source>
</evidence>
<feature type="signal peptide" evidence="9">
    <location>
        <begin position="1"/>
        <end position="21"/>
    </location>
</feature>
<evidence type="ECO:0000256" key="1">
    <source>
        <dbReference type="ARBA" id="ARBA00022692"/>
    </source>
</evidence>
<dbReference type="GO" id="GO:0030867">
    <property type="term" value="C:rough endoplasmic reticulum membrane"/>
    <property type="evidence" value="ECO:0007669"/>
    <property type="project" value="UniProtKB-SubCell"/>
</dbReference>
<gene>
    <name evidence="11" type="primary">LOC109461497</name>
</gene>
<evidence type="ECO:0000313" key="11">
    <source>
        <dbReference type="RefSeq" id="XP_019613425.1"/>
    </source>
</evidence>
<keyword evidence="10" id="KW-1185">Reference proteome</keyword>
<feature type="compositionally biased region" description="Acidic residues" evidence="8">
    <location>
        <begin position="46"/>
        <end position="106"/>
    </location>
</feature>
<evidence type="ECO:0000256" key="2">
    <source>
        <dbReference type="ARBA" id="ARBA00022989"/>
    </source>
</evidence>
<keyword evidence="2" id="KW-1133">Transmembrane helix</keyword>
<proteinExistence type="inferred from homology"/>
<organism evidence="10 11">
    <name type="scientific">Branchiostoma belcheri</name>
    <name type="common">Amphioxus</name>
    <dbReference type="NCBI Taxonomy" id="7741"/>
    <lineage>
        <taxon>Eukaryota</taxon>
        <taxon>Metazoa</taxon>
        <taxon>Chordata</taxon>
        <taxon>Cephalochordata</taxon>
        <taxon>Leptocardii</taxon>
        <taxon>Amphioxiformes</taxon>
        <taxon>Branchiostomatidae</taxon>
        <taxon>Branchiostoma</taxon>
    </lineage>
</organism>
<feature type="chain" id="PRO_5027567770" description="PAT complex subunit CCDC47" evidence="9">
    <location>
        <begin position="22"/>
        <end position="482"/>
    </location>
</feature>
<evidence type="ECO:0000256" key="9">
    <source>
        <dbReference type="SAM" id="SignalP"/>
    </source>
</evidence>
<protein>
    <recommendedName>
        <fullName evidence="6">PAT complex subunit CCDC47</fullName>
    </recommendedName>
    <alternativeName>
        <fullName evidence="7">Coiled-coil domain-containing protein 47</fullName>
    </alternativeName>
</protein>
<dbReference type="GO" id="GO:0032469">
    <property type="term" value="P:endoplasmic reticulum calcium ion homeostasis"/>
    <property type="evidence" value="ECO:0007669"/>
    <property type="project" value="InterPro"/>
</dbReference>
<feature type="compositionally biased region" description="Basic residues" evidence="8">
    <location>
        <begin position="466"/>
        <end position="482"/>
    </location>
</feature>
<accession>A0A6P4XAF1</accession>
<dbReference type="Proteomes" id="UP000515135">
    <property type="component" value="Unplaced"/>
</dbReference>
<feature type="region of interest" description="Disordered" evidence="8">
    <location>
        <begin position="425"/>
        <end position="482"/>
    </location>
</feature>
<keyword evidence="1" id="KW-0812">Transmembrane</keyword>
<dbReference type="RefSeq" id="XP_019613425.1">
    <property type="nucleotide sequence ID" value="XM_019757866.1"/>
</dbReference>
<feature type="region of interest" description="Disordered" evidence="8">
    <location>
        <begin position="46"/>
        <end position="123"/>
    </location>
</feature>